<keyword evidence="2" id="KW-1185">Reference proteome</keyword>
<dbReference type="SUPFAM" id="SSF53448">
    <property type="entry name" value="Nucleotide-diphospho-sugar transferases"/>
    <property type="match status" value="1"/>
</dbReference>
<dbReference type="EMBL" id="JX962719">
    <property type="protein sequence ID" value="AGC01763.1"/>
    <property type="molecule type" value="Genomic_DNA"/>
</dbReference>
<dbReference type="KEGG" id="vg:14445311"/>
<dbReference type="Proteomes" id="UP000201640">
    <property type="component" value="Segment"/>
</dbReference>
<dbReference type="GO" id="GO:0016740">
    <property type="term" value="F:transferase activity"/>
    <property type="evidence" value="ECO:0007669"/>
    <property type="project" value="UniProtKB-KW"/>
</dbReference>
<accession>L7RCN0</accession>
<name>L7RCN0_9VIRU</name>
<organism evidence="1 2">
    <name type="scientific">Acanthamoeba polyphaga moumouvirus</name>
    <dbReference type="NCBI Taxonomy" id="1269028"/>
    <lineage>
        <taxon>Viruses</taxon>
        <taxon>Varidnaviria</taxon>
        <taxon>Bamfordvirae</taxon>
        <taxon>Nucleocytoviricota</taxon>
        <taxon>Megaviricetes</taxon>
        <taxon>Imitervirales</taxon>
        <taxon>Mimiviridae</taxon>
        <taxon>Megamimivirinae</taxon>
        <taxon>Moumouvirus</taxon>
    </lineage>
</organism>
<dbReference type="RefSeq" id="YP_007354199.1">
    <property type="nucleotide sequence ID" value="NC_020104.1"/>
</dbReference>
<dbReference type="GeneID" id="14445311"/>
<dbReference type="Gene3D" id="3.90.550.10">
    <property type="entry name" value="Spore Coat Polysaccharide Biosynthesis Protein SpsA, Chain A"/>
    <property type="match status" value="1"/>
</dbReference>
<keyword evidence="1" id="KW-0808">Transferase</keyword>
<sequence length="124" mass="14544">MICQKLSKNFNKINPYLILFAINLIKNIGGWRNETSLLVSSDVIVCMDRDDYYPLEKISHAVERLSDKKTLLAGCNKTYFFDIHYNKFYQFNGFGPTHSTNNCMAYWREYLNNHSYDVTVTHAK</sequence>
<evidence type="ECO:0000313" key="1">
    <source>
        <dbReference type="EMBL" id="AGC01763.1"/>
    </source>
</evidence>
<dbReference type="OrthoDB" id="320at549779"/>
<evidence type="ECO:0000313" key="2">
    <source>
        <dbReference type="Proteomes" id="UP000201640"/>
    </source>
</evidence>
<reference evidence="1 2" key="1">
    <citation type="journal article" date="2012" name="Genome Biol. Evol.">
        <title>Related Giant Viruses in Distant Locations and Different Habitats: Acanthamoeba polyphaga moumouvirus Represents a Third Lineage of the Mimiviridae That Is Close to the Megavirus Lineage.</title>
        <authorList>
            <person name="Yoosuf N."/>
            <person name="Yutin N."/>
            <person name="Colson P."/>
            <person name="Shabalina S.A."/>
            <person name="Pagnier I."/>
            <person name="Robert C."/>
            <person name="Azza S."/>
            <person name="Klose T."/>
            <person name="Wong J."/>
            <person name="Rossmann M.G."/>
            <person name="La Scola B."/>
            <person name="Raoult D."/>
            <person name="Koonin E.V."/>
        </authorList>
    </citation>
    <scope>NUCLEOTIDE SEQUENCE [LARGE SCALE GENOMIC DNA]</scope>
    <source>
        <strain evidence="1 2">M10A</strain>
    </source>
</reference>
<gene>
    <name evidence="1" type="ORF">Moumou_00219</name>
</gene>
<protein>
    <submittedName>
        <fullName evidence="1">Glycosyltransferase_GTA_type super family protein</fullName>
    </submittedName>
</protein>
<dbReference type="InterPro" id="IPR029044">
    <property type="entry name" value="Nucleotide-diphossugar_trans"/>
</dbReference>
<proteinExistence type="predicted"/>